<proteinExistence type="predicted"/>
<accession>A0ABV8KGC6</accession>
<dbReference type="RefSeq" id="WP_377542066.1">
    <property type="nucleotide sequence ID" value="NZ_JBHSBN010000002.1"/>
</dbReference>
<dbReference type="EMBL" id="JBHSBN010000002">
    <property type="protein sequence ID" value="MFC4105069.1"/>
    <property type="molecule type" value="Genomic_DNA"/>
</dbReference>
<dbReference type="Proteomes" id="UP001595868">
    <property type="component" value="Unassembled WGS sequence"/>
</dbReference>
<evidence type="ECO:0000313" key="1">
    <source>
        <dbReference type="EMBL" id="MFC4105069.1"/>
    </source>
</evidence>
<reference evidence="2" key="1">
    <citation type="journal article" date="2019" name="Int. J. Syst. Evol. Microbiol.">
        <title>The Global Catalogue of Microorganisms (GCM) 10K type strain sequencing project: providing services to taxonomists for standard genome sequencing and annotation.</title>
        <authorList>
            <consortium name="The Broad Institute Genomics Platform"/>
            <consortium name="The Broad Institute Genome Sequencing Center for Infectious Disease"/>
            <person name="Wu L."/>
            <person name="Ma J."/>
        </authorList>
    </citation>
    <scope>NUCLEOTIDE SEQUENCE [LARGE SCALE GENOMIC DNA]</scope>
    <source>
        <strain evidence="2">2902at01</strain>
    </source>
</reference>
<sequence>MAWRRSGRGAPLSRPVADEVSELHVELASAREEASRLRFALHEWRAGFPYGNERFTGYDRKRRSDIVPRQPRRYGGA</sequence>
<comment type="caution">
    <text evidence="1">The sequence shown here is derived from an EMBL/GenBank/DDBJ whole genome shotgun (WGS) entry which is preliminary data.</text>
</comment>
<name>A0ABV8KGC6_9ACTN</name>
<protein>
    <submittedName>
        <fullName evidence="1">Uncharacterized protein</fullName>
    </submittedName>
</protein>
<gene>
    <name evidence="1" type="ORF">ACFOX0_03830</name>
</gene>
<keyword evidence="2" id="KW-1185">Reference proteome</keyword>
<evidence type="ECO:0000313" key="2">
    <source>
        <dbReference type="Proteomes" id="UP001595868"/>
    </source>
</evidence>
<organism evidence="1 2">
    <name type="scientific">Micromonospora zhanjiangensis</name>
    <dbReference type="NCBI Taxonomy" id="1522057"/>
    <lineage>
        <taxon>Bacteria</taxon>
        <taxon>Bacillati</taxon>
        <taxon>Actinomycetota</taxon>
        <taxon>Actinomycetes</taxon>
        <taxon>Micromonosporales</taxon>
        <taxon>Micromonosporaceae</taxon>
        <taxon>Micromonospora</taxon>
    </lineage>
</organism>